<feature type="transmembrane region" description="Helical" evidence="1">
    <location>
        <begin position="276"/>
        <end position="301"/>
    </location>
</feature>
<keyword evidence="1" id="KW-0812">Transmembrane</keyword>
<accession>F7YWT3</accession>
<dbReference type="PATRIC" id="fig|688269.3.peg.226"/>
<gene>
    <name evidence="3" type="ORF">Theth_0221</name>
</gene>
<feature type="transmembrane region" description="Helical" evidence="1">
    <location>
        <begin position="187"/>
        <end position="210"/>
    </location>
</feature>
<feature type="transmembrane region" description="Helical" evidence="1">
    <location>
        <begin position="571"/>
        <end position="594"/>
    </location>
</feature>
<dbReference type="AlphaFoldDB" id="F7YWT3"/>
<name>F7YWT3_9THEM</name>
<dbReference type="HOGENOM" id="CLU_007041_3_1_0"/>
<evidence type="ECO:0000313" key="3">
    <source>
        <dbReference type="EMBL" id="AEH50322.1"/>
    </source>
</evidence>
<evidence type="ECO:0000259" key="2">
    <source>
        <dbReference type="Pfam" id="PF06808"/>
    </source>
</evidence>
<dbReference type="InterPro" id="IPR010656">
    <property type="entry name" value="DctM"/>
</dbReference>
<feature type="transmembrane region" description="Helical" evidence="1">
    <location>
        <begin position="543"/>
        <end position="565"/>
    </location>
</feature>
<feature type="transmembrane region" description="Helical" evidence="1">
    <location>
        <begin position="606"/>
        <end position="633"/>
    </location>
</feature>
<dbReference type="EMBL" id="CP002351">
    <property type="protein sequence ID" value="AEH50322.1"/>
    <property type="molecule type" value="Genomic_DNA"/>
</dbReference>
<dbReference type="PANTHER" id="PTHR43849:SF2">
    <property type="entry name" value="BLL3936 PROTEIN"/>
    <property type="match status" value="1"/>
</dbReference>
<feature type="transmembrane region" description="Helical" evidence="1">
    <location>
        <begin position="58"/>
        <end position="76"/>
    </location>
</feature>
<dbReference type="Pfam" id="PF06808">
    <property type="entry name" value="DctM"/>
    <property type="match status" value="1"/>
</dbReference>
<dbReference type="PANTHER" id="PTHR43849">
    <property type="entry name" value="BLL3936 PROTEIN"/>
    <property type="match status" value="1"/>
</dbReference>
<dbReference type="Proteomes" id="UP000006804">
    <property type="component" value="Chromosome"/>
</dbReference>
<feature type="transmembrane region" description="Helical" evidence="1">
    <location>
        <begin position="313"/>
        <end position="334"/>
    </location>
</feature>
<sequence length="643" mass="68467">MDKEKLTSEEVQKILEKYDKEAIQRTPKGFFLKLIIAIAITFSIFQLYTAAFGVLDAMIQRSVHLAFGLALIYLLYPMSKKWRRDKVHLIDVALAALAVFCVMYGVVNYKELVLRAGIVTRMDFVMGLIGILLVLEAARRVVGLPITIVAGFFIVYAIYGRYFPGLLAHRGVSLQRLVGHLFYTTEGIFGIPLGVSSTFVFLFILLSAFLEKTGLGQLFIDLANSIAGRASGGPAKVAVFSSALMGTISGSSVANTVGTGSFTIPMMKKIGYKPEFAAAVEAAASTGGQLMPPIMGAAAFLMAEFTGISYGKIIIAAAIPAILYFFGVWMGVHWEAKKLGLKGLPKEMVPNIKNVLLERGHLLIPLVAIIYLLVSGYTPMRAALVAIILSVVASMLRKNTRIKLIDIPKALEAGARGALSVVAATACAGIIIGVVTLTGVGLKLGTALVDLAKGNLLITLFFTMLTSLILGMGVPTTANYVITSTIAAPALLRLGVPILAAHMFVFYFGIIADVTPPVALAAMAGAGIARANPFKTGLTASKLAIAAFLVPYAFVLSPDLLIFYMKGPIHLIWALITCVVGLFVLSGGLAGYVFDKLGIISRICYSVGGILLVVPEMTTDLVGAGLIVLAFVIEKVRTKFAKA</sequence>
<feature type="transmembrane region" description="Helical" evidence="1">
    <location>
        <begin position="486"/>
        <end position="508"/>
    </location>
</feature>
<keyword evidence="1" id="KW-0472">Membrane</keyword>
<dbReference type="RefSeq" id="WP_013931545.1">
    <property type="nucleotide sequence ID" value="NC_015707.1"/>
</dbReference>
<organism evidence="3 4">
    <name type="scientific">Pseudothermotoga thermarum DSM 5069</name>
    <dbReference type="NCBI Taxonomy" id="688269"/>
    <lineage>
        <taxon>Bacteria</taxon>
        <taxon>Thermotogati</taxon>
        <taxon>Thermotogota</taxon>
        <taxon>Thermotogae</taxon>
        <taxon>Thermotogales</taxon>
        <taxon>Thermotogaceae</taxon>
        <taxon>Pseudothermotoga</taxon>
    </lineage>
</organism>
<dbReference type="STRING" id="688269.Theth_0221"/>
<dbReference type="eggNOG" id="COG4666">
    <property type="taxonomic scope" value="Bacteria"/>
</dbReference>
<feature type="transmembrane region" description="Helical" evidence="1">
    <location>
        <begin position="113"/>
        <end position="135"/>
    </location>
</feature>
<protein>
    <submittedName>
        <fullName evidence="3">TRAP transporter, 4TM/12TM fusion protein</fullName>
    </submittedName>
</protein>
<feature type="transmembrane region" description="Helical" evidence="1">
    <location>
        <begin position="88"/>
        <end position="107"/>
    </location>
</feature>
<feature type="transmembrane region" description="Helical" evidence="1">
    <location>
        <begin position="142"/>
        <end position="159"/>
    </location>
</feature>
<feature type="transmembrane region" description="Helical" evidence="1">
    <location>
        <begin position="380"/>
        <end position="396"/>
    </location>
</feature>
<feature type="transmembrane region" description="Helical" evidence="1">
    <location>
        <begin position="454"/>
        <end position="474"/>
    </location>
</feature>
<feature type="transmembrane region" description="Helical" evidence="1">
    <location>
        <begin position="417"/>
        <end position="442"/>
    </location>
</feature>
<evidence type="ECO:0000313" key="4">
    <source>
        <dbReference type="Proteomes" id="UP000006804"/>
    </source>
</evidence>
<reference evidence="3 4" key="1">
    <citation type="submission" date="2010-11" db="EMBL/GenBank/DDBJ databases">
        <title>The complete genome of Thermotoga thermarum DSM 5069.</title>
        <authorList>
            <consortium name="US DOE Joint Genome Institute (JGI-PGF)"/>
            <person name="Lucas S."/>
            <person name="Copeland A."/>
            <person name="Lapidus A."/>
            <person name="Bruce D."/>
            <person name="Goodwin L."/>
            <person name="Pitluck S."/>
            <person name="Kyrpides N."/>
            <person name="Mavromatis K."/>
            <person name="Ivanova N."/>
            <person name="Zeytun A."/>
            <person name="Brettin T."/>
            <person name="Detter J.C."/>
            <person name="Tapia R."/>
            <person name="Han C."/>
            <person name="Land M."/>
            <person name="Hauser L."/>
            <person name="Markowitz V."/>
            <person name="Cheng J.-F."/>
            <person name="Hugenholtz P."/>
            <person name="Woyke T."/>
            <person name="Wu D."/>
            <person name="Spring S."/>
            <person name="Schroeder M."/>
            <person name="Brambilla E."/>
            <person name="Klenk H.-P."/>
            <person name="Eisen J.A."/>
        </authorList>
    </citation>
    <scope>NUCLEOTIDE SEQUENCE [LARGE SCALE GENOMIC DNA]</scope>
    <source>
        <strain evidence="3 4">DSM 5069</strain>
    </source>
</reference>
<proteinExistence type="predicted"/>
<keyword evidence="1" id="KW-1133">Transmembrane helix</keyword>
<keyword evidence="4" id="KW-1185">Reference proteome</keyword>
<dbReference type="InterPro" id="IPR011853">
    <property type="entry name" value="TRAP_DctM-Dct_fused"/>
</dbReference>
<evidence type="ECO:0000256" key="1">
    <source>
        <dbReference type="SAM" id="Phobius"/>
    </source>
</evidence>
<dbReference type="NCBIfam" id="TIGR02123">
    <property type="entry name" value="TRAP_fused"/>
    <property type="match status" value="1"/>
</dbReference>
<dbReference type="KEGG" id="tta:Theth_0221"/>
<feature type="transmembrane region" description="Helical" evidence="1">
    <location>
        <begin position="30"/>
        <end position="52"/>
    </location>
</feature>
<feature type="transmembrane region" description="Helical" evidence="1">
    <location>
        <begin position="355"/>
        <end position="374"/>
    </location>
</feature>
<feature type="domain" description="TRAP C4-dicarboxylate transport system permease DctM subunit" evidence="2">
    <location>
        <begin position="129"/>
        <end position="565"/>
    </location>
</feature>